<evidence type="ECO:0000313" key="2">
    <source>
        <dbReference type="EMBL" id="AIC29920.1"/>
    </source>
</evidence>
<evidence type="ECO:0000313" key="3">
    <source>
        <dbReference type="Proteomes" id="UP000027180"/>
    </source>
</evidence>
<dbReference type="GO" id="GO:0030151">
    <property type="term" value="F:molybdenum ion binding"/>
    <property type="evidence" value="ECO:0007669"/>
    <property type="project" value="InterPro"/>
</dbReference>
<accession>A0A060ICX8</accession>
<feature type="compositionally biased region" description="Low complexity" evidence="1">
    <location>
        <begin position="22"/>
        <end position="35"/>
    </location>
</feature>
<reference evidence="2 3" key="1">
    <citation type="submission" date="2013-12" db="EMBL/GenBank/DDBJ databases">
        <title>Complete genome sequence of Rhizobium etli bv. mimosae IE4771.</title>
        <authorList>
            <person name="Bustos P."/>
            <person name="Santamaria R.I."/>
            <person name="Lozano L."/>
            <person name="Ormeno-Orrillo E."/>
            <person name="Rogel M.A."/>
            <person name="Romero D."/>
            <person name="Cevallos M.A."/>
            <person name="Martinez-Romero E."/>
            <person name="Gonzalez V."/>
        </authorList>
    </citation>
    <scope>NUCLEOTIDE SEQUENCE [LARGE SCALE GENOMIC DNA]</scope>
    <source>
        <strain evidence="2 3">IE4771</strain>
        <plasmid evidence="3">Plasmid pRetIE4771b</plasmid>
    </source>
</reference>
<dbReference type="InterPro" id="IPR006975">
    <property type="entry name" value="NifQ"/>
</dbReference>
<dbReference type="OrthoDB" id="192277at2"/>
<dbReference type="EMBL" id="CP006988">
    <property type="protein sequence ID" value="AIC29920.1"/>
    <property type="molecule type" value="Genomic_DNA"/>
</dbReference>
<geneLocation type="plasmid" evidence="2 3">
    <name>pRetIE4771b</name>
</geneLocation>
<evidence type="ECO:0000256" key="1">
    <source>
        <dbReference type="SAM" id="MobiDB-lite"/>
    </source>
</evidence>
<proteinExistence type="predicted"/>
<dbReference type="KEGG" id="rei:IE4771_PB00189"/>
<keyword evidence="2" id="KW-0614">Plasmid</keyword>
<protein>
    <submittedName>
        <fullName evidence="2">Nitrogen fixation protein NifQ 2</fullName>
    </submittedName>
</protein>
<sequence>MSHMPQIRGLWEKGIARKVRMSSEPSQRPRPQSPSTCRWPRMDLEREFDEYVLACVLSRALEEIDAGEATVTEATGLSRTELREIMNCSFPAVFIPAFSLQEASDPAIGAEEELMRGMLFAHARVGDVASARFAKIIARRALRDDDLWPELGLCDPAELSRLLATHFPKLASGNTQNMRWKNYLYRRLFEAEGFSPCTAASCQECRDFKGCFGAEEGKSGLVGTKGGVDLD</sequence>
<dbReference type="GO" id="GO:0009399">
    <property type="term" value="P:nitrogen fixation"/>
    <property type="evidence" value="ECO:0007669"/>
    <property type="project" value="InterPro"/>
</dbReference>
<dbReference type="Proteomes" id="UP000027180">
    <property type="component" value="Plasmid pRetIE4771b"/>
</dbReference>
<dbReference type="RefSeq" id="WP_040140743.1">
    <property type="nucleotide sequence ID" value="NZ_CP006988.1"/>
</dbReference>
<dbReference type="Pfam" id="PF04891">
    <property type="entry name" value="NifQ"/>
    <property type="match status" value="1"/>
</dbReference>
<feature type="region of interest" description="Disordered" evidence="1">
    <location>
        <begin position="19"/>
        <end position="38"/>
    </location>
</feature>
<dbReference type="AlphaFoldDB" id="A0A060ICX8"/>
<name>A0A060ICX8_RHIET</name>
<dbReference type="HOGENOM" id="CLU_094545_1_0_5"/>
<gene>
    <name evidence="2" type="primary">nifQ-2</name>
    <name evidence="2" type="ORF">IE4771_PB00189</name>
</gene>
<organism evidence="2 3">
    <name type="scientific">Rhizobium etli bv. mimosae str. IE4771</name>
    <dbReference type="NCBI Taxonomy" id="1432050"/>
    <lineage>
        <taxon>Bacteria</taxon>
        <taxon>Pseudomonadati</taxon>
        <taxon>Pseudomonadota</taxon>
        <taxon>Alphaproteobacteria</taxon>
        <taxon>Hyphomicrobiales</taxon>
        <taxon>Rhizobiaceae</taxon>
        <taxon>Rhizobium/Agrobacterium group</taxon>
        <taxon>Rhizobium</taxon>
    </lineage>
</organism>